<evidence type="ECO:0000313" key="1">
    <source>
        <dbReference type="EMBL" id="QED26570.1"/>
    </source>
</evidence>
<reference evidence="1 2" key="1">
    <citation type="submission" date="2019-08" db="EMBL/GenBank/DDBJ databases">
        <authorList>
            <person name="Liang Q."/>
        </authorList>
    </citation>
    <scope>NUCLEOTIDE SEQUENCE [LARGE SCALE GENOMIC DNA]</scope>
    <source>
        <strain evidence="1 2">V1718</strain>
    </source>
</reference>
<dbReference type="KEGG" id="bbae:FRD01_04780"/>
<dbReference type="AlphaFoldDB" id="A0A5B8XLD2"/>
<protein>
    <submittedName>
        <fullName evidence="1">Uncharacterized protein</fullName>
    </submittedName>
</protein>
<dbReference type="Proteomes" id="UP000321595">
    <property type="component" value="Chromosome"/>
</dbReference>
<accession>A0A5B8XLD2</accession>
<dbReference type="OrthoDB" id="5495431at2"/>
<gene>
    <name evidence="1" type="ORF">FRD01_04780</name>
</gene>
<name>A0A5B8XLD2_9DELT</name>
<evidence type="ECO:0000313" key="2">
    <source>
        <dbReference type="Proteomes" id="UP000321595"/>
    </source>
</evidence>
<proteinExistence type="predicted"/>
<organism evidence="1 2">
    <name type="scientific">Microvenator marinus</name>
    <dbReference type="NCBI Taxonomy" id="2600177"/>
    <lineage>
        <taxon>Bacteria</taxon>
        <taxon>Deltaproteobacteria</taxon>
        <taxon>Bradymonadales</taxon>
        <taxon>Microvenatoraceae</taxon>
        <taxon>Microvenator</taxon>
    </lineage>
</organism>
<dbReference type="RefSeq" id="WP_146958119.1">
    <property type="nucleotide sequence ID" value="NZ_CP042467.1"/>
</dbReference>
<keyword evidence="2" id="KW-1185">Reference proteome</keyword>
<sequence>MRVWLLALMLVACVPEPSDPVSFGQLCSPPSDECRNDAVIYRDSVGRNQLDFTVSNVGDNTAFVSLQAFRPGESDVPIVTSELELSQGETAGQRWTPQELGVFSPLQIQLDCAGCEAQADFVLTSVPLECISDDDCGSGWFCDTNSPGRCVECRSDSECSLDQRCDIARGRCDPPDGEGTCQHAGGIPLVLTLMLIWPFLRRRRPALVLSCALVLTLPTSSDAAAPVASLGIGVGPQIMTGELGDLTQMGWGLGVSQELRWRYAGMRTAVGATYFLTNQNAPPFSKGLQSYFFQIGPRAFIPVGPVEIPIGVDYSRLGLASNTLVQITGIESGYNGLNVTTGVRFRWSGLEVRGDLEWQPYLNFPGQFIGARLSIALVPR</sequence>
<dbReference type="EMBL" id="CP042467">
    <property type="protein sequence ID" value="QED26570.1"/>
    <property type="molecule type" value="Genomic_DNA"/>
</dbReference>